<dbReference type="InterPro" id="IPR001173">
    <property type="entry name" value="Glyco_trans_2-like"/>
</dbReference>
<dbReference type="SUPFAM" id="SSF53448">
    <property type="entry name" value="Nucleotide-diphospho-sugar transferases"/>
    <property type="match status" value="1"/>
</dbReference>
<comment type="caution">
    <text evidence="5">The sequence shown here is derived from an EMBL/GenBank/DDBJ whole genome shotgun (WGS) entry which is preliminary data.</text>
</comment>
<reference evidence="5 6" key="2">
    <citation type="submission" date="2020-05" db="EMBL/GenBank/DDBJ databases">
        <title>Draft genome sequence of Desulfovibrio sp. strainFSS-1.</title>
        <authorList>
            <person name="Shimoshige H."/>
            <person name="Kobayashi H."/>
            <person name="Maekawa T."/>
        </authorList>
    </citation>
    <scope>NUCLEOTIDE SEQUENCE [LARGE SCALE GENOMIC DNA]</scope>
    <source>
        <strain evidence="5 6">SIID29052-01</strain>
    </source>
</reference>
<accession>A0A6V8LZR0</accession>
<keyword evidence="3" id="KW-0808">Transferase</keyword>
<proteinExistence type="inferred from homology"/>
<dbReference type="Pfam" id="PF00535">
    <property type="entry name" value="Glycos_transf_2"/>
    <property type="match status" value="1"/>
</dbReference>
<evidence type="ECO:0000256" key="1">
    <source>
        <dbReference type="ARBA" id="ARBA00006739"/>
    </source>
</evidence>
<dbReference type="PANTHER" id="PTHR43179:SF12">
    <property type="entry name" value="GALACTOFURANOSYLTRANSFERASE GLFT2"/>
    <property type="match status" value="1"/>
</dbReference>
<feature type="domain" description="Glycosyltransferase 2-like" evidence="4">
    <location>
        <begin position="263"/>
        <end position="380"/>
    </location>
</feature>
<dbReference type="PANTHER" id="PTHR43179">
    <property type="entry name" value="RHAMNOSYLTRANSFERASE WBBL"/>
    <property type="match status" value="1"/>
</dbReference>
<evidence type="ECO:0000259" key="4">
    <source>
        <dbReference type="Pfam" id="PF00535"/>
    </source>
</evidence>
<sequence>MTETSLHIQGFFPGFDPKDLGRLAGPLPTWALSTQCPWQQWGLAEAIVRGAPGDQVLLRAAAGLLSWAWQERPLDAPVLAMLLTLDSQLHFLAPDLRGLLQNLRKRLRPLAPNPAWQELAASGDNSAKARFLEQAAATPQGPAWISETWTDLVALDDRETALRILRAAALPRELEQRLALELLHHHGQDAPLPEGPSHHAPWLLHLEARRLLRDGDRPGAARILRALLDAMPWHANLLLAAHDAALLPSDGPLPEARTALLVYSWNKAELTAQTLESLFASRIGDNPVFVLDNGSTDDTPQTLRNLQDRYGHDRLTVVTLPVNVGAPGARNWLLSLPEVRACRYAAFLDDDVLLPEDWLSKLLHAAARHPECATVGCCIRDHAHPHKLQSADYHLLHRLPGDQGMEPGERLRVFNNCTGTLDPGLFGYERPCLSVSGCCHLLDLSTLDSVGLFDVRFNPTQFDDLDRDIRAFLSGKPCLYTGSLQIDHVQRSSMRQASSNAQVAHILGNKIKLEAKYDDKAIDGLVTANLQKVWNDLLAKQAALRQSA</sequence>
<comment type="similarity">
    <text evidence="1">Belongs to the glycosyltransferase 2 family.</text>
</comment>
<reference evidence="5 6" key="1">
    <citation type="submission" date="2020-04" db="EMBL/GenBank/DDBJ databases">
        <authorList>
            <consortium name="Desulfovibrio sp. FSS-1 genome sequencing consortium"/>
            <person name="Shimoshige H."/>
            <person name="Kobayashi H."/>
            <person name="Maekawa T."/>
        </authorList>
    </citation>
    <scope>NUCLEOTIDE SEQUENCE [LARGE SCALE GENOMIC DNA]</scope>
    <source>
        <strain evidence="5 6">SIID29052-01</strain>
    </source>
</reference>
<protein>
    <recommendedName>
        <fullName evidence="4">Glycosyltransferase 2-like domain-containing protein</fullName>
    </recommendedName>
</protein>
<evidence type="ECO:0000313" key="5">
    <source>
        <dbReference type="EMBL" id="GFK96031.1"/>
    </source>
</evidence>
<gene>
    <name evidence="5" type="ORF">NNJEOMEG_03905</name>
</gene>
<dbReference type="Proteomes" id="UP000494245">
    <property type="component" value="Unassembled WGS sequence"/>
</dbReference>
<evidence type="ECO:0000256" key="2">
    <source>
        <dbReference type="ARBA" id="ARBA00022676"/>
    </source>
</evidence>
<dbReference type="InterPro" id="IPR029044">
    <property type="entry name" value="Nucleotide-diphossugar_trans"/>
</dbReference>
<name>A0A6V8LZR0_9BACT</name>
<dbReference type="RefSeq" id="WP_173087169.1">
    <property type="nucleotide sequence ID" value="NZ_BLTE01000030.1"/>
</dbReference>
<keyword evidence="2" id="KW-0328">Glycosyltransferase</keyword>
<organism evidence="5 6">
    <name type="scientific">Fundidesulfovibrio magnetotacticus</name>
    <dbReference type="NCBI Taxonomy" id="2730080"/>
    <lineage>
        <taxon>Bacteria</taxon>
        <taxon>Pseudomonadati</taxon>
        <taxon>Thermodesulfobacteriota</taxon>
        <taxon>Desulfovibrionia</taxon>
        <taxon>Desulfovibrionales</taxon>
        <taxon>Desulfovibrionaceae</taxon>
        <taxon>Fundidesulfovibrio</taxon>
    </lineage>
</organism>
<dbReference type="AlphaFoldDB" id="A0A6V8LZR0"/>
<dbReference type="GO" id="GO:0016757">
    <property type="term" value="F:glycosyltransferase activity"/>
    <property type="evidence" value="ECO:0007669"/>
    <property type="project" value="UniProtKB-KW"/>
</dbReference>
<evidence type="ECO:0000313" key="6">
    <source>
        <dbReference type="Proteomes" id="UP000494245"/>
    </source>
</evidence>
<keyword evidence="6" id="KW-1185">Reference proteome</keyword>
<dbReference type="EMBL" id="BLTE01000030">
    <property type="protein sequence ID" value="GFK96031.1"/>
    <property type="molecule type" value="Genomic_DNA"/>
</dbReference>
<dbReference type="Gene3D" id="3.90.550.10">
    <property type="entry name" value="Spore Coat Polysaccharide Biosynthesis Protein SpsA, Chain A"/>
    <property type="match status" value="1"/>
</dbReference>
<evidence type="ECO:0000256" key="3">
    <source>
        <dbReference type="ARBA" id="ARBA00022679"/>
    </source>
</evidence>